<evidence type="ECO:0000313" key="1">
    <source>
        <dbReference type="EMBL" id="QOI90583.1"/>
    </source>
</evidence>
<gene>
    <name evidence="1" type="ORF">HWQ62_00452</name>
</gene>
<accession>A0A7M3UPA6</accession>
<dbReference type="Gene3D" id="3.90.550.10">
    <property type="entry name" value="Spore Coat Polysaccharide Biosynthesis Protein SpsA, Chain A"/>
    <property type="match status" value="1"/>
</dbReference>
<dbReference type="InterPro" id="IPR050793">
    <property type="entry name" value="CMP-NeuNAc_synthase"/>
</dbReference>
<dbReference type="EMBL" id="MT663541">
    <property type="protein sequence ID" value="QOI90583.1"/>
    <property type="molecule type" value="Genomic_DNA"/>
</dbReference>
<dbReference type="PANTHER" id="PTHR21485">
    <property type="entry name" value="HAD SUPERFAMILY MEMBERS CMAS AND KDSC"/>
    <property type="match status" value="1"/>
</dbReference>
<organismHost>
    <name type="scientific">Pyramimonas plurioculata</name>
    <dbReference type="NCBI Taxonomy" id="36893"/>
</organismHost>
<sequence>MPSDTSAIHKKSVVALVPIKFNNERLPNKNILCIDDKPLISYILNTLQKCESIDRICVFCSDKAVVKYLPEGVEFIQRDSSLDESLTKGFDIYEAFSKVVPADVYVLAHATSPCITSEKICEGIRNVVEHGYESSISVKKLMSYCYDEKCNSINFKNNILPRTQDLDTMYLGNSAFYIFRRENLEKYKSPVSSCNKFVVCSEIESIDVDYLYDFKIAKFVIENNIIE</sequence>
<dbReference type="InterPro" id="IPR003329">
    <property type="entry name" value="Cytidylyl_trans"/>
</dbReference>
<dbReference type="PANTHER" id="PTHR21485:SF6">
    <property type="entry name" value="N-ACYLNEURAMINATE CYTIDYLYLTRANSFERASE-RELATED"/>
    <property type="match status" value="1"/>
</dbReference>
<name>A0A7M3UPA6_POV01</name>
<proteinExistence type="predicted"/>
<protein>
    <recommendedName>
        <fullName evidence="2">Acylneuraminate cytidylyltransferase</fullName>
    </recommendedName>
</protein>
<evidence type="ECO:0008006" key="2">
    <source>
        <dbReference type="Google" id="ProtNLM"/>
    </source>
</evidence>
<reference evidence="1" key="1">
    <citation type="submission" date="2020-06" db="EMBL/GenBank/DDBJ databases">
        <title>Lateral gene transfer of anion-conducting channel rhodopsins between green algae and giant viruses.</title>
        <authorList>
            <person name="Rozenberg A."/>
            <person name="Oppermann J."/>
            <person name="Wietek J."/>
            <person name="Fernandez Lahore R.G."/>
            <person name="Sandaa R.-A."/>
            <person name="Bratbak G."/>
            <person name="Hegemann P."/>
            <person name="Beja O."/>
        </authorList>
    </citation>
    <scope>NUCLEOTIDE SEQUENCE</scope>
    <source>
        <strain evidence="1">01B</strain>
    </source>
</reference>
<dbReference type="GO" id="GO:0008781">
    <property type="term" value="F:N-acylneuraminate cytidylyltransferase activity"/>
    <property type="evidence" value="ECO:0007669"/>
    <property type="project" value="TreeGrafter"/>
</dbReference>
<dbReference type="Pfam" id="PF02348">
    <property type="entry name" value="CTP_transf_3"/>
    <property type="match status" value="1"/>
</dbReference>
<organism evidence="1">
    <name type="scientific">Pyramimonas orientalis virus</name>
    <name type="common">PoV01</name>
    <dbReference type="NCBI Taxonomy" id="455367"/>
    <lineage>
        <taxon>Viruses</taxon>
        <taxon>Varidnaviria</taxon>
        <taxon>Bamfordvirae</taxon>
        <taxon>Nucleocytoviricota</taxon>
        <taxon>Megaviricetes</taxon>
        <taxon>Imitervirales</taxon>
        <taxon>Allomimiviridae</taxon>
        <taxon>Heliosvirus</taxon>
        <taxon>Heliosvirus raunefjordenense</taxon>
    </lineage>
</organism>
<dbReference type="InterPro" id="IPR029044">
    <property type="entry name" value="Nucleotide-diphossugar_trans"/>
</dbReference>
<dbReference type="SUPFAM" id="SSF53448">
    <property type="entry name" value="Nucleotide-diphospho-sugar transferases"/>
    <property type="match status" value="1"/>
</dbReference>